<evidence type="ECO:0000313" key="4">
    <source>
        <dbReference type="Proteomes" id="UP000030687"/>
    </source>
</evidence>
<keyword evidence="1" id="KW-1133">Transmembrane helix</keyword>
<evidence type="ECO:0000256" key="2">
    <source>
        <dbReference type="SAM" id="SignalP"/>
    </source>
</evidence>
<feature type="chain" id="PRO_5004729192" evidence="2">
    <location>
        <begin position="22"/>
        <end position="72"/>
    </location>
</feature>
<dbReference type="Proteomes" id="UP000030687">
    <property type="component" value="Unassembled WGS sequence"/>
</dbReference>
<keyword evidence="2" id="KW-0732">Signal</keyword>
<organism evidence="3 4">
    <name type="scientific">Citrus clementina</name>
    <name type="common">Clementine</name>
    <name type="synonym">Citrus deliciosa x Citrus sinensis</name>
    <dbReference type="NCBI Taxonomy" id="85681"/>
    <lineage>
        <taxon>Eukaryota</taxon>
        <taxon>Viridiplantae</taxon>
        <taxon>Streptophyta</taxon>
        <taxon>Embryophyta</taxon>
        <taxon>Tracheophyta</taxon>
        <taxon>Spermatophyta</taxon>
        <taxon>Magnoliopsida</taxon>
        <taxon>eudicotyledons</taxon>
        <taxon>Gunneridae</taxon>
        <taxon>Pentapetalae</taxon>
        <taxon>rosids</taxon>
        <taxon>malvids</taxon>
        <taxon>Sapindales</taxon>
        <taxon>Rutaceae</taxon>
        <taxon>Aurantioideae</taxon>
        <taxon>Citrus</taxon>
    </lineage>
</organism>
<sequence length="72" mass="8608">MKFRLLILSPLLFLCSNCVLSSGFRIGYSLCIHPFDPLFIIYKMWFMAVSCMFWLFHCYNFLHSGHCHIFSY</sequence>
<dbReference type="InParanoid" id="V4ULE1"/>
<dbReference type="AlphaFoldDB" id="V4ULE1"/>
<keyword evidence="1" id="KW-0472">Membrane</keyword>
<keyword evidence="4" id="KW-1185">Reference proteome</keyword>
<feature type="transmembrane region" description="Helical" evidence="1">
    <location>
        <begin position="37"/>
        <end position="56"/>
    </location>
</feature>
<evidence type="ECO:0000313" key="3">
    <source>
        <dbReference type="EMBL" id="ESR63131.1"/>
    </source>
</evidence>
<evidence type="ECO:0000256" key="1">
    <source>
        <dbReference type="SAM" id="Phobius"/>
    </source>
</evidence>
<dbReference type="KEGG" id="cic:CICLE_v10017827mg"/>
<gene>
    <name evidence="3" type="ORF">CICLE_v10017827mg</name>
</gene>
<accession>V4ULE1</accession>
<keyword evidence="1" id="KW-0812">Transmembrane</keyword>
<protein>
    <submittedName>
        <fullName evidence="3">Uncharacterized protein</fullName>
    </submittedName>
</protein>
<name>V4ULE1_CITCL</name>
<reference evidence="3 4" key="1">
    <citation type="submission" date="2013-10" db="EMBL/GenBank/DDBJ databases">
        <authorList>
            <consortium name="International Citrus Genome Consortium"/>
            <person name="Jenkins J."/>
            <person name="Schmutz J."/>
            <person name="Prochnik S."/>
            <person name="Rokhsar D."/>
            <person name="Gmitter F."/>
            <person name="Ollitrault P."/>
            <person name="Machado M."/>
            <person name="Talon M."/>
            <person name="Wincker P."/>
            <person name="Jaillon O."/>
            <person name="Morgante M."/>
        </authorList>
    </citation>
    <scope>NUCLEOTIDE SEQUENCE</scope>
    <source>
        <strain evidence="4">cv. Clemenules</strain>
    </source>
</reference>
<feature type="signal peptide" evidence="2">
    <location>
        <begin position="1"/>
        <end position="21"/>
    </location>
</feature>
<proteinExistence type="predicted"/>
<dbReference type="Gramene" id="ESR63131">
    <property type="protein sequence ID" value="ESR63131"/>
    <property type="gene ID" value="CICLE_v10017827mg"/>
</dbReference>
<dbReference type="EMBL" id="KI536312">
    <property type="protein sequence ID" value="ESR63131.1"/>
    <property type="molecule type" value="Genomic_DNA"/>
</dbReference>